<gene>
    <name evidence="1" type="ORF">N8T08_001919</name>
</gene>
<accession>A0ACC3B9Z3</accession>
<evidence type="ECO:0000313" key="1">
    <source>
        <dbReference type="EMBL" id="KAK1147180.1"/>
    </source>
</evidence>
<evidence type="ECO:0000313" key="2">
    <source>
        <dbReference type="Proteomes" id="UP001177260"/>
    </source>
</evidence>
<keyword evidence="2" id="KW-1185">Reference proteome</keyword>
<sequence length="268" mass="28405">MRLDKKVAIVTGSSSGLGRAISIRYASEGALVVCADLSPTARSQVPDELEITTHEAIQQAGGRAIFVATDVGNAGAVEQMVQAAVKEFGRLDILVNNAGVALEARRPGKVHETDEDLWDTTMRVNAKSVFLGCKYGTAQMLRQEPHESGDRGWIINMSSICGIIGTLDTPSYCASKGAVSNLTRQVALDYAADRIHVNAICPGYTQTAIFREVTAGNPMAAETLQRKHPLKGPGVPDDIAKMAVVLASEDASWMTGACVAVDGGYTAR</sequence>
<protein>
    <submittedName>
        <fullName evidence="1">Uncharacterized protein</fullName>
    </submittedName>
</protein>
<organism evidence="1 2">
    <name type="scientific">Aspergillus melleus</name>
    <dbReference type="NCBI Taxonomy" id="138277"/>
    <lineage>
        <taxon>Eukaryota</taxon>
        <taxon>Fungi</taxon>
        <taxon>Dikarya</taxon>
        <taxon>Ascomycota</taxon>
        <taxon>Pezizomycotina</taxon>
        <taxon>Eurotiomycetes</taxon>
        <taxon>Eurotiomycetidae</taxon>
        <taxon>Eurotiales</taxon>
        <taxon>Aspergillaceae</taxon>
        <taxon>Aspergillus</taxon>
        <taxon>Aspergillus subgen. Circumdati</taxon>
    </lineage>
</organism>
<comment type="caution">
    <text evidence="1">The sequence shown here is derived from an EMBL/GenBank/DDBJ whole genome shotgun (WGS) entry which is preliminary data.</text>
</comment>
<dbReference type="EMBL" id="JAOPJF010000013">
    <property type="protein sequence ID" value="KAK1147180.1"/>
    <property type="molecule type" value="Genomic_DNA"/>
</dbReference>
<proteinExistence type="predicted"/>
<name>A0ACC3B9Z3_9EURO</name>
<dbReference type="Proteomes" id="UP001177260">
    <property type="component" value="Unassembled WGS sequence"/>
</dbReference>
<reference evidence="1 2" key="1">
    <citation type="journal article" date="2023" name="ACS Omega">
        <title>Identification of the Neoaspergillic Acid Biosynthesis Gene Cluster by Establishing an In Vitro CRISPR-Ribonucleoprotein Genetic System in Aspergillus melleus.</title>
        <authorList>
            <person name="Yuan B."/>
            <person name="Grau M.F."/>
            <person name="Murata R.M."/>
            <person name="Torok T."/>
            <person name="Venkateswaran K."/>
            <person name="Stajich J.E."/>
            <person name="Wang C.C.C."/>
        </authorList>
    </citation>
    <scope>NUCLEOTIDE SEQUENCE [LARGE SCALE GENOMIC DNA]</scope>
    <source>
        <strain evidence="1 2">IMV 1140</strain>
    </source>
</reference>